<evidence type="ECO:0000256" key="1">
    <source>
        <dbReference type="SAM" id="Phobius"/>
    </source>
</evidence>
<evidence type="ECO:0000313" key="3">
    <source>
        <dbReference type="Proteomes" id="UP001078443"/>
    </source>
</evidence>
<keyword evidence="3" id="KW-1185">Reference proteome</keyword>
<organism evidence="2 3">
    <name type="scientific">Clostridium aestuarii</name>
    <dbReference type="NCBI Taxonomy" id="338193"/>
    <lineage>
        <taxon>Bacteria</taxon>
        <taxon>Bacillati</taxon>
        <taxon>Bacillota</taxon>
        <taxon>Clostridia</taxon>
        <taxon>Eubacteriales</taxon>
        <taxon>Clostridiaceae</taxon>
        <taxon>Clostridium</taxon>
    </lineage>
</organism>
<evidence type="ECO:0000313" key="2">
    <source>
        <dbReference type="EMBL" id="MCY6485440.1"/>
    </source>
</evidence>
<reference evidence="2" key="1">
    <citation type="submission" date="2022-12" db="EMBL/GenBank/DDBJ databases">
        <authorList>
            <person name="Wang J."/>
        </authorList>
    </citation>
    <scope>NUCLEOTIDE SEQUENCE</scope>
    <source>
        <strain evidence="2">HY-45-18</strain>
    </source>
</reference>
<sequence length="64" mass="7751">MKKKRRVSKKIFSIIKFAWNFVGLFISLIIKDIYNLNFWIYMCLTVPFLMIGFILINKFIEVNE</sequence>
<gene>
    <name evidence="2" type="ORF">OW763_13985</name>
</gene>
<dbReference type="Proteomes" id="UP001078443">
    <property type="component" value="Unassembled WGS sequence"/>
</dbReference>
<keyword evidence="1" id="KW-1133">Transmembrane helix</keyword>
<name>A0ABT4D5G2_9CLOT</name>
<protein>
    <submittedName>
        <fullName evidence="2">Uncharacterized protein</fullName>
    </submittedName>
</protein>
<feature type="transmembrane region" description="Helical" evidence="1">
    <location>
        <begin position="36"/>
        <end position="56"/>
    </location>
</feature>
<dbReference type="EMBL" id="JAPQER010000007">
    <property type="protein sequence ID" value="MCY6485440.1"/>
    <property type="molecule type" value="Genomic_DNA"/>
</dbReference>
<dbReference type="RefSeq" id="WP_268041767.1">
    <property type="nucleotide sequence ID" value="NZ_JAPQER010000007.1"/>
</dbReference>
<accession>A0ABT4D5G2</accession>
<feature type="transmembrane region" description="Helical" evidence="1">
    <location>
        <begin position="12"/>
        <end position="30"/>
    </location>
</feature>
<proteinExistence type="predicted"/>
<keyword evidence="1" id="KW-0812">Transmembrane</keyword>
<keyword evidence="1" id="KW-0472">Membrane</keyword>
<comment type="caution">
    <text evidence="2">The sequence shown here is derived from an EMBL/GenBank/DDBJ whole genome shotgun (WGS) entry which is preliminary data.</text>
</comment>